<feature type="compositionally biased region" description="Pro residues" evidence="1">
    <location>
        <begin position="290"/>
        <end position="299"/>
    </location>
</feature>
<dbReference type="PANTHER" id="PTHR36089:SF1">
    <property type="entry name" value="CHITIN SYNTHASE 3 COMPLEX PROTEIN CSI2-RELATED"/>
    <property type="match status" value="1"/>
</dbReference>
<dbReference type="GO" id="GO:0000324">
    <property type="term" value="C:fungal-type vacuole"/>
    <property type="evidence" value="ECO:0007669"/>
    <property type="project" value="TreeGrafter"/>
</dbReference>
<evidence type="ECO:0000313" key="4">
    <source>
        <dbReference type="EMBL" id="TQB75291.1"/>
    </source>
</evidence>
<name>A0A507QZ18_MONPU</name>
<feature type="compositionally biased region" description="Low complexity" evidence="1">
    <location>
        <begin position="116"/>
        <end position="126"/>
    </location>
</feature>
<feature type="region of interest" description="Disordered" evidence="1">
    <location>
        <begin position="283"/>
        <end position="313"/>
    </location>
</feature>
<reference evidence="4 5" key="1">
    <citation type="submission" date="2019-06" db="EMBL/GenBank/DDBJ databases">
        <title>Wine fermentation using esterase from Monascus purpureus.</title>
        <authorList>
            <person name="Geng C."/>
            <person name="Zhang Y."/>
        </authorList>
    </citation>
    <scope>NUCLEOTIDE SEQUENCE [LARGE SCALE GENOMIC DNA]</scope>
    <source>
        <strain evidence="4">HQ1</strain>
    </source>
</reference>
<evidence type="ECO:0000313" key="5">
    <source>
        <dbReference type="Proteomes" id="UP000319663"/>
    </source>
</evidence>
<dbReference type="EMBL" id="VIFY01000021">
    <property type="protein sequence ID" value="TQB75291.1"/>
    <property type="molecule type" value="Genomic_DNA"/>
</dbReference>
<keyword evidence="5" id="KW-1185">Reference proteome</keyword>
<accession>A0A507QZ18</accession>
<keyword evidence="2" id="KW-1133">Transmembrane helix</keyword>
<keyword evidence="2" id="KW-0812">Transmembrane</keyword>
<gene>
    <name evidence="4" type="ORF">MPDQ_003266</name>
</gene>
<keyword evidence="2" id="KW-0472">Membrane</keyword>
<comment type="caution">
    <text evidence="4">The sequence shown here is derived from an EMBL/GenBank/DDBJ whole genome shotgun (WGS) entry which is preliminary data.</text>
</comment>
<protein>
    <submittedName>
        <fullName evidence="4">Uncharacterized protein</fullName>
    </submittedName>
</protein>
<dbReference type="InterPro" id="IPR051009">
    <property type="entry name" value="PRM"/>
</dbReference>
<dbReference type="Proteomes" id="UP000319663">
    <property type="component" value="Unassembled WGS sequence"/>
</dbReference>
<feature type="chain" id="PRO_5021296922" evidence="3">
    <location>
        <begin position="34"/>
        <end position="350"/>
    </location>
</feature>
<feature type="region of interest" description="Disordered" evidence="1">
    <location>
        <begin position="327"/>
        <end position="350"/>
    </location>
</feature>
<evidence type="ECO:0000256" key="2">
    <source>
        <dbReference type="SAM" id="Phobius"/>
    </source>
</evidence>
<feature type="compositionally biased region" description="Low complexity" evidence="1">
    <location>
        <begin position="69"/>
        <end position="93"/>
    </location>
</feature>
<dbReference type="PANTHER" id="PTHR36089">
    <property type="entry name" value="CHITIN SYNTHASE 3 COMPLEX PROTEIN CSI2-RELATED"/>
    <property type="match status" value="1"/>
</dbReference>
<feature type="compositionally biased region" description="Polar residues" evidence="1">
    <location>
        <begin position="95"/>
        <end position="115"/>
    </location>
</feature>
<organism evidence="4 5">
    <name type="scientific">Monascus purpureus</name>
    <name type="common">Red mold</name>
    <name type="synonym">Monascus anka</name>
    <dbReference type="NCBI Taxonomy" id="5098"/>
    <lineage>
        <taxon>Eukaryota</taxon>
        <taxon>Fungi</taxon>
        <taxon>Dikarya</taxon>
        <taxon>Ascomycota</taxon>
        <taxon>Pezizomycotina</taxon>
        <taxon>Eurotiomycetes</taxon>
        <taxon>Eurotiomycetidae</taxon>
        <taxon>Eurotiales</taxon>
        <taxon>Aspergillaceae</taxon>
        <taxon>Monascus</taxon>
    </lineage>
</organism>
<feature type="signal peptide" evidence="3">
    <location>
        <begin position="1"/>
        <end position="33"/>
    </location>
</feature>
<keyword evidence="3" id="KW-0732">Signal</keyword>
<dbReference type="STRING" id="5098.A0A507QZ18"/>
<dbReference type="AlphaFoldDB" id="A0A507QZ18"/>
<evidence type="ECO:0000256" key="1">
    <source>
        <dbReference type="SAM" id="MobiDB-lite"/>
    </source>
</evidence>
<feature type="transmembrane region" description="Helical" evidence="2">
    <location>
        <begin position="153"/>
        <end position="175"/>
    </location>
</feature>
<evidence type="ECO:0000256" key="3">
    <source>
        <dbReference type="SAM" id="SignalP"/>
    </source>
</evidence>
<feature type="compositionally biased region" description="Low complexity" evidence="1">
    <location>
        <begin position="43"/>
        <end position="63"/>
    </location>
</feature>
<sequence>MRLSLLRPQTGHRPSLLLLLLFLVIFIVSHTSAQATSVDAATTAADNAATQPTDGPTAATTDTDMPKLTTASGPSETSEASGSSGSSRSTDTGMPSLTTDTAMPTLTSDTEMPTLSSTDSSAATSSFQVPVVTVPPMEGAPYLRKSNTPEGTLFIAVGSALGAIALAVLAWRALVAWSVNRSVRRAAMLNALESKRFLRKKKKRRTATAAAAASASYPMTSPSTLGVAGSDLSSYIGPKAPGSNSGLFFSPTAGPGYHQPGTRTSTYLPAGYYAAGPAIPGAHGSSLRNPSPPGSPAPPSSAGLDSQYNTHRRSSFVASMSSLNLTSAPQGRAPSAYLDDLFDNHGQQHR</sequence>
<proteinExistence type="predicted"/>
<feature type="region of interest" description="Disordered" evidence="1">
    <location>
        <begin position="43"/>
        <end position="126"/>
    </location>
</feature>